<dbReference type="InterPro" id="IPR016709">
    <property type="entry name" value="HadA-like"/>
</dbReference>
<accession>A0A074LNG7</accession>
<dbReference type="Pfam" id="PF13452">
    <property type="entry name" value="FAS1_DH_region"/>
    <property type="match status" value="1"/>
</dbReference>
<dbReference type="STRING" id="1157490.EL26_14635"/>
<dbReference type="InterPro" id="IPR029069">
    <property type="entry name" value="HotDog_dom_sf"/>
</dbReference>
<dbReference type="OrthoDB" id="160199at2"/>
<dbReference type="InterPro" id="IPR039569">
    <property type="entry name" value="FAS1-like_DH_region"/>
</dbReference>
<dbReference type="Gene3D" id="3.10.129.10">
    <property type="entry name" value="Hotdog Thioesterase"/>
    <property type="match status" value="1"/>
</dbReference>
<dbReference type="RefSeq" id="WP_038089925.1">
    <property type="nucleotide sequence ID" value="NZ_JMIR01000020.1"/>
</dbReference>
<evidence type="ECO:0000313" key="2">
    <source>
        <dbReference type="EMBL" id="KEO82619.1"/>
    </source>
</evidence>
<feature type="domain" description="FAS1-like dehydratase" evidence="1">
    <location>
        <begin position="7"/>
        <end position="126"/>
    </location>
</feature>
<dbReference type="CDD" id="cd03441">
    <property type="entry name" value="R_hydratase_like"/>
    <property type="match status" value="1"/>
</dbReference>
<name>A0A074LNG7_9BACL</name>
<evidence type="ECO:0000259" key="1">
    <source>
        <dbReference type="Pfam" id="PF13452"/>
    </source>
</evidence>
<dbReference type="AlphaFoldDB" id="A0A074LNG7"/>
<dbReference type="PIRSF" id="PIRSF018072">
    <property type="entry name" value="UCP018072"/>
    <property type="match status" value="1"/>
</dbReference>
<reference evidence="2 3" key="1">
    <citation type="journal article" date="2013" name="Int. J. Syst. Evol. Microbiol.">
        <title>Tumebacillus flagellatus sp. nov., an alpha-amylase/pullulanase-producing bacterium isolated from cassava wastewater.</title>
        <authorList>
            <person name="Wang Q."/>
            <person name="Xie N."/>
            <person name="Qin Y."/>
            <person name="Shen N."/>
            <person name="Zhu J."/>
            <person name="Mi H."/>
            <person name="Huang R."/>
        </authorList>
    </citation>
    <scope>NUCLEOTIDE SEQUENCE [LARGE SCALE GENOMIC DNA]</scope>
    <source>
        <strain evidence="2 3">GST4</strain>
    </source>
</reference>
<dbReference type="EMBL" id="JMIR01000020">
    <property type="protein sequence ID" value="KEO82619.1"/>
    <property type="molecule type" value="Genomic_DNA"/>
</dbReference>
<comment type="caution">
    <text evidence="2">The sequence shown here is derived from an EMBL/GenBank/DDBJ whole genome shotgun (WGS) entry which is preliminary data.</text>
</comment>
<dbReference type="SUPFAM" id="SSF54637">
    <property type="entry name" value="Thioesterase/thiol ester dehydrase-isomerase"/>
    <property type="match status" value="1"/>
</dbReference>
<proteinExistence type="predicted"/>
<protein>
    <submittedName>
        <fullName evidence="2">Dehydratase</fullName>
    </submittedName>
</protein>
<evidence type="ECO:0000313" key="3">
    <source>
        <dbReference type="Proteomes" id="UP000027931"/>
    </source>
</evidence>
<sequence length="137" mass="15007">MQRLAEIVGQSSTPVANDVERGAIRKFAEAIGDPNPLYRTGDASGRVVAPPTFSLTLDHGKLEGFDLKTDGLIHGEQEFNYGKPMYAGDVISSSMKVTDVYEKTGKSGKMTFVTLEQTGINQHGETCYHNIMKIIIR</sequence>
<dbReference type="eggNOG" id="COG2030">
    <property type="taxonomic scope" value="Bacteria"/>
</dbReference>
<dbReference type="Proteomes" id="UP000027931">
    <property type="component" value="Unassembled WGS sequence"/>
</dbReference>
<keyword evidence="3" id="KW-1185">Reference proteome</keyword>
<gene>
    <name evidence="2" type="ORF">EL26_14635</name>
</gene>
<organism evidence="2 3">
    <name type="scientific">Tumebacillus flagellatus</name>
    <dbReference type="NCBI Taxonomy" id="1157490"/>
    <lineage>
        <taxon>Bacteria</taxon>
        <taxon>Bacillati</taxon>
        <taxon>Bacillota</taxon>
        <taxon>Bacilli</taxon>
        <taxon>Bacillales</taxon>
        <taxon>Alicyclobacillaceae</taxon>
        <taxon>Tumebacillus</taxon>
    </lineage>
</organism>